<accession>A0A1T5AP85</accession>
<dbReference type="Gene3D" id="1.25.40.10">
    <property type="entry name" value="Tetratricopeptide repeat domain"/>
    <property type="match status" value="4"/>
</dbReference>
<organism evidence="5 6">
    <name type="scientific">Daejeonella lutea</name>
    <dbReference type="NCBI Taxonomy" id="572036"/>
    <lineage>
        <taxon>Bacteria</taxon>
        <taxon>Pseudomonadati</taxon>
        <taxon>Bacteroidota</taxon>
        <taxon>Sphingobacteriia</taxon>
        <taxon>Sphingobacteriales</taxon>
        <taxon>Sphingobacteriaceae</taxon>
        <taxon>Daejeonella</taxon>
    </lineage>
</organism>
<keyword evidence="4" id="KW-0732">Signal</keyword>
<proteinExistence type="predicted"/>
<protein>
    <submittedName>
        <fullName evidence="5">Tetratricopeptide repeat-containing protein</fullName>
    </submittedName>
</protein>
<evidence type="ECO:0000256" key="3">
    <source>
        <dbReference type="PROSITE-ProRule" id="PRU00339"/>
    </source>
</evidence>
<keyword evidence="2 3" id="KW-0802">TPR repeat</keyword>
<name>A0A1T5AP85_9SPHI</name>
<dbReference type="AlphaFoldDB" id="A0A1T5AP85"/>
<evidence type="ECO:0000256" key="1">
    <source>
        <dbReference type="ARBA" id="ARBA00022737"/>
    </source>
</evidence>
<keyword evidence="1" id="KW-0677">Repeat</keyword>
<dbReference type="SMART" id="SM00028">
    <property type="entry name" value="TPR"/>
    <property type="match status" value="5"/>
</dbReference>
<gene>
    <name evidence="5" type="ORF">SAMN05661099_0887</name>
</gene>
<evidence type="ECO:0000256" key="2">
    <source>
        <dbReference type="ARBA" id="ARBA00022803"/>
    </source>
</evidence>
<dbReference type="InterPro" id="IPR050498">
    <property type="entry name" value="Ycf3"/>
</dbReference>
<dbReference type="InterPro" id="IPR019734">
    <property type="entry name" value="TPR_rpt"/>
</dbReference>
<dbReference type="SUPFAM" id="SSF48452">
    <property type="entry name" value="TPR-like"/>
    <property type="match status" value="3"/>
</dbReference>
<dbReference type="RefSeq" id="WP_079701425.1">
    <property type="nucleotide sequence ID" value="NZ_FUYR01000001.1"/>
</dbReference>
<evidence type="ECO:0000256" key="4">
    <source>
        <dbReference type="SAM" id="SignalP"/>
    </source>
</evidence>
<evidence type="ECO:0000313" key="6">
    <source>
        <dbReference type="Proteomes" id="UP000189981"/>
    </source>
</evidence>
<feature type="signal peptide" evidence="4">
    <location>
        <begin position="1"/>
        <end position="24"/>
    </location>
</feature>
<reference evidence="6" key="1">
    <citation type="submission" date="2017-02" db="EMBL/GenBank/DDBJ databases">
        <authorList>
            <person name="Varghese N."/>
            <person name="Submissions S."/>
        </authorList>
    </citation>
    <scope>NUCLEOTIDE SEQUENCE [LARGE SCALE GENOMIC DNA]</scope>
    <source>
        <strain evidence="6">DSM 22385</strain>
    </source>
</reference>
<dbReference type="Pfam" id="PF13432">
    <property type="entry name" value="TPR_16"/>
    <property type="match status" value="1"/>
</dbReference>
<feature type="chain" id="PRO_5012256343" evidence="4">
    <location>
        <begin position="25"/>
        <end position="569"/>
    </location>
</feature>
<sequence>MKILKIKKSMLVLILSMTSFVVQAQTISEVEKAIDAEQYQKAKELTKSLILSKSDGARNYFYLGNIYLETEQPDSALIAFDKGISVDPEYALNYVGRGAVKLEGSTDQATADFNKALEQTRKKDHQTELYIGRALIKATKPDYENAILHLQRAKEINDKDPKIYLFLGDAYHGMLKNSEAYKNYTQAFALDNSLLRAKLALGVIVKQSRAFRESADEFKKVNALDPNYAPAYRELAETYYLWAMSEPKAYKDKMKLALEQYRKYIKLTDLSPLSRMRYADFLILAGDYKTLEQEARELAKYEKSNKRIYRYLGYAAFENGNYPESEEALTEFISGVDTSRVIAKDWLYLGKALIESGKTDTAAWSLLKASEKDSTLLKDISTIAKDLYTARKYESAARIYEVAVSDSASKTYAYDNFYLGMSNYFHYAAKVKAAKDSSLTVTATADTSILARADTAFSRVIKLSPSTADAYLYRARVRRLLDDATQPEGLMVPDYEKYIELVTGKPDFQSNDRAKKTAVEAYSNLGAIAARSDNPEEQAVAVEYFNKILQLEPDNKYATSSLEVLEDLD</sequence>
<dbReference type="Proteomes" id="UP000189981">
    <property type="component" value="Unassembled WGS sequence"/>
</dbReference>
<dbReference type="InterPro" id="IPR011990">
    <property type="entry name" value="TPR-like_helical_dom_sf"/>
</dbReference>
<evidence type="ECO:0000313" key="5">
    <source>
        <dbReference type="EMBL" id="SKB36423.1"/>
    </source>
</evidence>
<dbReference type="EMBL" id="FUYR01000001">
    <property type="protein sequence ID" value="SKB36423.1"/>
    <property type="molecule type" value="Genomic_DNA"/>
</dbReference>
<dbReference type="PANTHER" id="PTHR44858">
    <property type="entry name" value="TETRATRICOPEPTIDE REPEAT PROTEIN 6"/>
    <property type="match status" value="1"/>
</dbReference>
<dbReference type="Pfam" id="PF13181">
    <property type="entry name" value="TPR_8"/>
    <property type="match status" value="1"/>
</dbReference>
<dbReference type="PROSITE" id="PS50005">
    <property type="entry name" value="TPR"/>
    <property type="match status" value="1"/>
</dbReference>
<dbReference type="STRING" id="572036.SAMN05661099_0887"/>
<keyword evidence="6" id="KW-1185">Reference proteome</keyword>
<feature type="repeat" description="TPR" evidence="3">
    <location>
        <begin position="57"/>
        <end position="90"/>
    </location>
</feature>
<dbReference type="PANTHER" id="PTHR44858:SF1">
    <property type="entry name" value="UDP-N-ACETYLGLUCOSAMINE--PEPTIDE N-ACETYLGLUCOSAMINYLTRANSFERASE SPINDLY-RELATED"/>
    <property type="match status" value="1"/>
</dbReference>
<dbReference type="OrthoDB" id="638548at2"/>